<accession>A0A9X2FEP1</accession>
<keyword evidence="1" id="KW-1133">Transmembrane helix</keyword>
<protein>
    <recommendedName>
        <fullName evidence="4">PH domain-containing protein</fullName>
    </recommendedName>
</protein>
<feature type="transmembrane region" description="Helical" evidence="1">
    <location>
        <begin position="12"/>
        <end position="32"/>
    </location>
</feature>
<sequence length="150" mass="17175">MQQISSPSTFMVKWLLPAIYFGLVALVLVYFVNRVTGHWTSVAVLLAPTFFGVLGYSIMRNYNFRLVDEVWLDEHEIAVCNGSQEDRFPLHNLGHIEVTSRGKGRHITLFLKEPSVFGDEIMFLQSIDRSPPVEKLLDEAYRQSQLEATK</sequence>
<evidence type="ECO:0000313" key="2">
    <source>
        <dbReference type="EMBL" id="MCO6046672.1"/>
    </source>
</evidence>
<dbReference type="AlphaFoldDB" id="A0A9X2FEP1"/>
<keyword evidence="3" id="KW-1185">Reference proteome</keyword>
<evidence type="ECO:0000313" key="3">
    <source>
        <dbReference type="Proteomes" id="UP001155241"/>
    </source>
</evidence>
<evidence type="ECO:0008006" key="4">
    <source>
        <dbReference type="Google" id="ProtNLM"/>
    </source>
</evidence>
<proteinExistence type="predicted"/>
<comment type="caution">
    <text evidence="2">The sequence shown here is derived from an EMBL/GenBank/DDBJ whole genome shotgun (WGS) entry which is preliminary data.</text>
</comment>
<name>A0A9X2FEP1_9BACT</name>
<dbReference type="RefSeq" id="WP_252854787.1">
    <property type="nucleotide sequence ID" value="NZ_JAMXLR010000077.1"/>
</dbReference>
<feature type="transmembrane region" description="Helical" evidence="1">
    <location>
        <begin position="38"/>
        <end position="59"/>
    </location>
</feature>
<keyword evidence="1" id="KW-0812">Transmembrane</keyword>
<reference evidence="2" key="1">
    <citation type="submission" date="2022-06" db="EMBL/GenBank/DDBJ databases">
        <title>Aeoliella straminimaris, a novel planctomycete from sediments.</title>
        <authorList>
            <person name="Vitorino I.R."/>
            <person name="Lage O.M."/>
        </authorList>
    </citation>
    <scope>NUCLEOTIDE SEQUENCE</scope>
    <source>
        <strain evidence="2">ICT_H6.2</strain>
    </source>
</reference>
<keyword evidence="1" id="KW-0472">Membrane</keyword>
<gene>
    <name evidence="2" type="ORF">NG895_22480</name>
</gene>
<dbReference type="Proteomes" id="UP001155241">
    <property type="component" value="Unassembled WGS sequence"/>
</dbReference>
<dbReference type="EMBL" id="JAMXLR010000077">
    <property type="protein sequence ID" value="MCO6046672.1"/>
    <property type="molecule type" value="Genomic_DNA"/>
</dbReference>
<organism evidence="2 3">
    <name type="scientific">Aeoliella straminimaris</name>
    <dbReference type="NCBI Taxonomy" id="2954799"/>
    <lineage>
        <taxon>Bacteria</taxon>
        <taxon>Pseudomonadati</taxon>
        <taxon>Planctomycetota</taxon>
        <taxon>Planctomycetia</taxon>
        <taxon>Pirellulales</taxon>
        <taxon>Lacipirellulaceae</taxon>
        <taxon>Aeoliella</taxon>
    </lineage>
</organism>
<evidence type="ECO:0000256" key="1">
    <source>
        <dbReference type="SAM" id="Phobius"/>
    </source>
</evidence>